<dbReference type="Pfam" id="PF01659">
    <property type="entry name" value="Luteo_Vpg"/>
    <property type="match status" value="1"/>
</dbReference>
<feature type="compositionally biased region" description="Low complexity" evidence="3">
    <location>
        <begin position="170"/>
        <end position="181"/>
    </location>
</feature>
<evidence type="ECO:0000256" key="3">
    <source>
        <dbReference type="SAM" id="MobiDB-lite"/>
    </source>
</evidence>
<dbReference type="InterPro" id="IPR001964">
    <property type="entry name" value="Luteo_VPG"/>
</dbReference>
<name>A0A292GBW9_9VIRU</name>
<evidence type="ECO:0000256" key="1">
    <source>
        <dbReference type="ARBA" id="ARBA00022448"/>
    </source>
</evidence>
<evidence type="ECO:0000256" key="2">
    <source>
        <dbReference type="ARBA" id="ARBA00023031"/>
    </source>
</evidence>
<accession>A0A292GBW9</accession>
<reference evidence="4" key="1">
    <citation type="submission" date="2017-02" db="EMBL/GenBank/DDBJ databases">
        <title>CABYV Brazil variant is an interspecific recombinant.</title>
        <authorList>
            <person name="Costa T.M."/>
            <person name="Blawid R."/>
            <person name="Nagata T."/>
        </authorList>
    </citation>
    <scope>NUCLEOTIDE SEQUENCE</scope>
    <source>
        <strain evidence="4">JMB1</strain>
    </source>
</reference>
<dbReference type="EMBL" id="LC217994">
    <property type="protein sequence ID" value="BBA57840.1"/>
    <property type="molecule type" value="Genomic_RNA"/>
</dbReference>
<dbReference type="PRINTS" id="PR00912">
    <property type="entry name" value="LVIRUSORF5"/>
</dbReference>
<organism evidence="4">
    <name type="scientific">Cucurbit aphid-borne yellows virus</name>
    <dbReference type="NCBI Taxonomy" id="91753"/>
    <lineage>
        <taxon>Viruses</taxon>
        <taxon>Riboviria</taxon>
        <taxon>Orthornavirae</taxon>
        <taxon>Pisuviricota</taxon>
        <taxon>Pisoniviricetes</taxon>
        <taxon>Sobelivirales</taxon>
        <taxon>Solemoviridae</taxon>
        <taxon>Polerovirus</taxon>
        <taxon>Polerovirus CABYV</taxon>
    </lineage>
</organism>
<keyword evidence="1" id="KW-0813">Transport</keyword>
<keyword evidence="2" id="KW-0916">Viral movement protein</keyword>
<proteinExistence type="predicted"/>
<feature type="region of interest" description="Disordered" evidence="3">
    <location>
        <begin position="106"/>
        <end position="125"/>
    </location>
</feature>
<dbReference type="GO" id="GO:0046740">
    <property type="term" value="P:transport of virus in host, cell to cell"/>
    <property type="evidence" value="ECO:0007669"/>
    <property type="project" value="UniProtKB-KW"/>
</dbReference>
<evidence type="ECO:0000313" key="4">
    <source>
        <dbReference type="EMBL" id="BBA57840.1"/>
    </source>
</evidence>
<sequence>MSHEQYEDETAVVLAANQERQGLSQWLWSKPLGQHVAEEDDEDEIETLVEDLWDEDREARCKHLYSARTRSWATAPELSSSGRIYQRVQHSALDYSRPSISIKSSWSRLSSSQRPLPPTEVPSLTKSTQHASWLPWSLHSGSSASLRVGSPSLGRGKLMGKNGSPRKKSSSTSPTKAMVLR</sequence>
<gene>
    <name evidence="4" type="primary">P4</name>
</gene>
<protein>
    <submittedName>
        <fullName evidence="4">Movement protein</fullName>
    </submittedName>
</protein>
<feature type="region of interest" description="Disordered" evidence="3">
    <location>
        <begin position="140"/>
        <end position="181"/>
    </location>
</feature>